<keyword evidence="2" id="KW-1003">Cell membrane</keyword>
<organism evidence="7 8">
    <name type="scientific">Dasania phycosphaerae</name>
    <dbReference type="NCBI Taxonomy" id="2950436"/>
    <lineage>
        <taxon>Bacteria</taxon>
        <taxon>Pseudomonadati</taxon>
        <taxon>Pseudomonadota</taxon>
        <taxon>Gammaproteobacteria</taxon>
        <taxon>Cellvibrionales</taxon>
        <taxon>Spongiibacteraceae</taxon>
        <taxon>Dasania</taxon>
    </lineage>
</organism>
<feature type="transmembrane region" description="Helical" evidence="6">
    <location>
        <begin position="239"/>
        <end position="262"/>
    </location>
</feature>
<evidence type="ECO:0000256" key="5">
    <source>
        <dbReference type="ARBA" id="ARBA00023136"/>
    </source>
</evidence>
<dbReference type="PIRSF" id="PIRSF006060">
    <property type="entry name" value="AA_transporter"/>
    <property type="match status" value="1"/>
</dbReference>
<feature type="transmembrane region" description="Helical" evidence="6">
    <location>
        <begin position="46"/>
        <end position="66"/>
    </location>
</feature>
<comment type="subcellular location">
    <subcellularLocation>
        <location evidence="1">Cell membrane</location>
        <topology evidence="1">Multi-pass membrane protein</topology>
    </subcellularLocation>
</comment>
<dbReference type="GO" id="GO:0005886">
    <property type="term" value="C:plasma membrane"/>
    <property type="evidence" value="ECO:0007669"/>
    <property type="project" value="UniProtKB-SubCell"/>
</dbReference>
<comment type="caution">
    <text evidence="7">The sequence shown here is derived from an EMBL/GenBank/DDBJ whole genome shotgun (WGS) entry which is preliminary data.</text>
</comment>
<dbReference type="RefSeq" id="WP_258330827.1">
    <property type="nucleotide sequence ID" value="NZ_JAPTGG010000003.1"/>
</dbReference>
<feature type="transmembrane region" description="Helical" evidence="6">
    <location>
        <begin position="86"/>
        <end position="108"/>
    </location>
</feature>
<dbReference type="Gene3D" id="1.20.1740.10">
    <property type="entry name" value="Amino acid/polyamine transporter I"/>
    <property type="match status" value="1"/>
</dbReference>
<evidence type="ECO:0000256" key="6">
    <source>
        <dbReference type="SAM" id="Phobius"/>
    </source>
</evidence>
<dbReference type="EMBL" id="JAPTGG010000003">
    <property type="protein sequence ID" value="MCZ0864676.1"/>
    <property type="molecule type" value="Genomic_DNA"/>
</dbReference>
<evidence type="ECO:0000256" key="2">
    <source>
        <dbReference type="ARBA" id="ARBA00022475"/>
    </source>
</evidence>
<dbReference type="PANTHER" id="PTHR42770">
    <property type="entry name" value="AMINO ACID TRANSPORTER-RELATED"/>
    <property type="match status" value="1"/>
</dbReference>
<reference evidence="7 8" key="1">
    <citation type="submission" date="2022-12" db="EMBL/GenBank/DDBJ databases">
        <title>Dasania phycosphaerae sp. nov., isolated from particulate material of the south coast of Korea.</title>
        <authorList>
            <person name="Jiang Y."/>
        </authorList>
    </citation>
    <scope>NUCLEOTIDE SEQUENCE [LARGE SCALE GENOMIC DNA]</scope>
    <source>
        <strain evidence="7 8">GY-19</strain>
    </source>
</reference>
<keyword evidence="5 6" id="KW-0472">Membrane</keyword>
<dbReference type="GO" id="GO:0022857">
    <property type="term" value="F:transmembrane transporter activity"/>
    <property type="evidence" value="ECO:0007669"/>
    <property type="project" value="InterPro"/>
</dbReference>
<feature type="transmembrane region" description="Helical" evidence="6">
    <location>
        <begin position="202"/>
        <end position="219"/>
    </location>
</feature>
<evidence type="ECO:0000313" key="7">
    <source>
        <dbReference type="EMBL" id="MCZ0864676.1"/>
    </source>
</evidence>
<dbReference type="InterPro" id="IPR050367">
    <property type="entry name" value="APC_superfamily"/>
</dbReference>
<feature type="transmembrane region" description="Helical" evidence="6">
    <location>
        <begin position="396"/>
        <end position="419"/>
    </location>
</feature>
<dbReference type="PANTHER" id="PTHR42770:SF7">
    <property type="entry name" value="MEMBRANE PROTEIN"/>
    <property type="match status" value="1"/>
</dbReference>
<keyword evidence="3 6" id="KW-0812">Transmembrane</keyword>
<protein>
    <submittedName>
        <fullName evidence="7">Amino acid permease</fullName>
    </submittedName>
</protein>
<accession>A0A9J6RJT6</accession>
<feature type="transmembrane region" description="Helical" evidence="6">
    <location>
        <begin position="18"/>
        <end position="40"/>
    </location>
</feature>
<evidence type="ECO:0000313" key="8">
    <source>
        <dbReference type="Proteomes" id="UP001069090"/>
    </source>
</evidence>
<dbReference type="Pfam" id="PF13520">
    <property type="entry name" value="AA_permease_2"/>
    <property type="match status" value="1"/>
</dbReference>
<keyword evidence="8" id="KW-1185">Reference proteome</keyword>
<name>A0A9J6RJT6_9GAMM</name>
<feature type="transmembrane region" description="Helical" evidence="6">
    <location>
        <begin position="431"/>
        <end position="447"/>
    </location>
</feature>
<proteinExistence type="predicted"/>
<evidence type="ECO:0000256" key="1">
    <source>
        <dbReference type="ARBA" id="ARBA00004651"/>
    </source>
</evidence>
<evidence type="ECO:0000256" key="4">
    <source>
        <dbReference type="ARBA" id="ARBA00022989"/>
    </source>
</evidence>
<dbReference type="AlphaFoldDB" id="A0A9J6RJT6"/>
<sequence>MSDTQQGNLERVLSQKEVLALAFGAMVGWSWVALAGSWVMDAGAGGAIAAFIIGGGLMVLIGLTYAELAAAMPFVGGEHVYSHRALGGAAAFVCTWAIILAYVSVAAFEAVALPTVMEEIIPGLKTIELWTVAGYQVYLSWALIGSVAALLVTWINIRGVKAAALLQTVVTVLLLAAGFMFVSGASLHGTTENMPVLFKDGMGGLALVLVAVPFMFVGFDVIPQMAEEINLPHKQIGQLIIVSVLMAVLWYSLISFGVGMSLSPAELSSSRLATADAAGSVWSSGFARDMVILAGIAGIVTSWNAFFIGGARAIYVMAKAGQLPAALGRLHPKYNTPHNAIILIGVLCVIAPLFGRKMLVWLVDAGSFSVVIAYGLVALSFVVLRLREPEMERPYRVMGGIWVGVFALIASLALGALYLPGSVAALAWPEWLIVFAWAGLGVLCYLLRNMSRSGH</sequence>
<dbReference type="Proteomes" id="UP001069090">
    <property type="component" value="Unassembled WGS sequence"/>
</dbReference>
<keyword evidence="4 6" id="KW-1133">Transmembrane helix</keyword>
<feature type="transmembrane region" description="Helical" evidence="6">
    <location>
        <begin position="360"/>
        <end position="384"/>
    </location>
</feature>
<gene>
    <name evidence="7" type="ORF">O0V09_05660</name>
</gene>
<feature type="transmembrane region" description="Helical" evidence="6">
    <location>
        <begin position="336"/>
        <end position="354"/>
    </location>
</feature>
<feature type="transmembrane region" description="Helical" evidence="6">
    <location>
        <begin position="290"/>
        <end position="315"/>
    </location>
</feature>
<feature type="transmembrane region" description="Helical" evidence="6">
    <location>
        <begin position="164"/>
        <end position="182"/>
    </location>
</feature>
<evidence type="ECO:0000256" key="3">
    <source>
        <dbReference type="ARBA" id="ARBA00022692"/>
    </source>
</evidence>
<dbReference type="InterPro" id="IPR002293">
    <property type="entry name" value="AA/rel_permease1"/>
</dbReference>
<feature type="transmembrane region" description="Helical" evidence="6">
    <location>
        <begin position="138"/>
        <end position="157"/>
    </location>
</feature>